<feature type="region of interest" description="Disordered" evidence="1">
    <location>
        <begin position="1231"/>
        <end position="1272"/>
    </location>
</feature>
<evidence type="ECO:0000256" key="2">
    <source>
        <dbReference type="SAM" id="Phobius"/>
    </source>
</evidence>
<dbReference type="STRING" id="706587.Desti_3358"/>
<evidence type="ECO:0000313" key="6">
    <source>
        <dbReference type="Proteomes" id="UP000006055"/>
    </source>
</evidence>
<evidence type="ECO:0000259" key="4">
    <source>
        <dbReference type="Pfam" id="PF02514"/>
    </source>
</evidence>
<keyword evidence="2" id="KW-0812">Transmembrane</keyword>
<dbReference type="GO" id="GO:0051116">
    <property type="term" value="F:cobaltochelatase activity"/>
    <property type="evidence" value="ECO:0007669"/>
    <property type="project" value="UniProtKB-EC"/>
</dbReference>
<dbReference type="PATRIC" id="fig|706587.4.peg.3824"/>
<keyword evidence="3" id="KW-0732">Signal</keyword>
<feature type="transmembrane region" description="Helical" evidence="2">
    <location>
        <begin position="1280"/>
        <end position="1299"/>
    </location>
</feature>
<dbReference type="EMBL" id="CP003360">
    <property type="protein sequence ID" value="AFM26014.1"/>
    <property type="molecule type" value="Genomic_DNA"/>
</dbReference>
<reference evidence="6" key="1">
    <citation type="submission" date="2012-06" db="EMBL/GenBank/DDBJ databases">
        <title>Complete sequence of chromosome of Desulfomonile tiedjei DSM 6799.</title>
        <authorList>
            <person name="Lucas S."/>
            <person name="Copeland A."/>
            <person name="Lapidus A."/>
            <person name="Glavina del Rio T."/>
            <person name="Dalin E."/>
            <person name="Tice H."/>
            <person name="Bruce D."/>
            <person name="Goodwin L."/>
            <person name="Pitluck S."/>
            <person name="Peters L."/>
            <person name="Ovchinnikova G."/>
            <person name="Zeytun A."/>
            <person name="Lu M."/>
            <person name="Kyrpides N."/>
            <person name="Mavromatis K."/>
            <person name="Ivanova N."/>
            <person name="Brettin T."/>
            <person name="Detter J.C."/>
            <person name="Han C."/>
            <person name="Larimer F."/>
            <person name="Land M."/>
            <person name="Hauser L."/>
            <person name="Markowitz V."/>
            <person name="Cheng J.-F."/>
            <person name="Hugenholtz P."/>
            <person name="Woyke T."/>
            <person name="Wu D."/>
            <person name="Spring S."/>
            <person name="Schroeder M."/>
            <person name="Brambilla E."/>
            <person name="Klenk H.-P."/>
            <person name="Eisen J.A."/>
        </authorList>
    </citation>
    <scope>NUCLEOTIDE SEQUENCE [LARGE SCALE GENOMIC DNA]</scope>
    <source>
        <strain evidence="6">ATCC 49306 / DSM 6799 / DCB-1</strain>
    </source>
</reference>
<feature type="chain" id="PRO_5003687221" evidence="3">
    <location>
        <begin position="27"/>
        <end position="1307"/>
    </location>
</feature>
<dbReference type="KEGG" id="dti:Desti_3358"/>
<dbReference type="eggNOG" id="COG1429">
    <property type="taxonomic scope" value="Bacteria"/>
</dbReference>
<gene>
    <name evidence="5" type="ordered locus">Desti_3358</name>
</gene>
<dbReference type="CDD" id="cd10150">
    <property type="entry name" value="CobN_like"/>
    <property type="match status" value="1"/>
</dbReference>
<keyword evidence="6" id="KW-1185">Reference proteome</keyword>
<dbReference type="RefSeq" id="WP_014811148.1">
    <property type="nucleotide sequence ID" value="NC_018025.1"/>
</dbReference>
<dbReference type="Pfam" id="PF02514">
    <property type="entry name" value="CobN-Mg_chel"/>
    <property type="match status" value="2"/>
</dbReference>
<dbReference type="Proteomes" id="UP000006055">
    <property type="component" value="Chromosome"/>
</dbReference>
<dbReference type="OrthoDB" id="9757976at2"/>
<accession>I4C8X3</accession>
<feature type="signal peptide" evidence="3">
    <location>
        <begin position="1"/>
        <end position="26"/>
    </location>
</feature>
<name>I4C8X3_DESTA</name>
<feature type="domain" description="CobN/magnesium chelatase" evidence="4">
    <location>
        <begin position="130"/>
        <end position="718"/>
    </location>
</feature>
<dbReference type="PANTHER" id="PTHR44119:SF4">
    <property type="entry name" value="AEROBIC COBALTOCHELATASE SUBUNIT COBN"/>
    <property type="match status" value="1"/>
</dbReference>
<proteinExistence type="predicted"/>
<evidence type="ECO:0000313" key="5">
    <source>
        <dbReference type="EMBL" id="AFM26014.1"/>
    </source>
</evidence>
<dbReference type="HOGENOM" id="CLU_002017_4_1_7"/>
<keyword evidence="5" id="KW-0436">Ligase</keyword>
<organism evidence="5 6">
    <name type="scientific">Desulfomonile tiedjei (strain ATCC 49306 / DSM 6799 / DCB-1)</name>
    <dbReference type="NCBI Taxonomy" id="706587"/>
    <lineage>
        <taxon>Bacteria</taxon>
        <taxon>Pseudomonadati</taxon>
        <taxon>Thermodesulfobacteriota</taxon>
        <taxon>Desulfomonilia</taxon>
        <taxon>Desulfomonilales</taxon>
        <taxon>Desulfomonilaceae</taxon>
        <taxon>Desulfomonile</taxon>
    </lineage>
</organism>
<dbReference type="EC" id="6.6.1.2" evidence="5"/>
<keyword evidence="2" id="KW-0472">Membrane</keyword>
<feature type="domain" description="CobN/magnesium chelatase" evidence="4">
    <location>
        <begin position="725"/>
        <end position="1151"/>
    </location>
</feature>
<evidence type="ECO:0000256" key="3">
    <source>
        <dbReference type="SAM" id="SignalP"/>
    </source>
</evidence>
<keyword evidence="2" id="KW-1133">Transmembrane helix</keyword>
<dbReference type="InterPro" id="IPR003672">
    <property type="entry name" value="CobN/Mg_chltase"/>
</dbReference>
<feature type="compositionally biased region" description="Basic and acidic residues" evidence="1">
    <location>
        <begin position="1239"/>
        <end position="1263"/>
    </location>
</feature>
<evidence type="ECO:0000256" key="1">
    <source>
        <dbReference type="SAM" id="MobiDB-lite"/>
    </source>
</evidence>
<protein>
    <submittedName>
        <fullName evidence="5">Mg chelatase, cobalamin biosynthesis protein CobN</fullName>
        <ecNumber evidence="5">6.6.1.2</ecNumber>
    </submittedName>
</protein>
<dbReference type="PANTHER" id="PTHR44119">
    <property type="entry name" value="MAGNESIUM-CHELATASE SUBUNIT CHLH, CHLOROPLASTIC"/>
    <property type="match status" value="1"/>
</dbReference>
<sequence>MGSKMRAFIAMQVCLAVGLCSQVCHANHIAFLVSDSDTLVVSQAVRGDALPKTLKVSIYSPENLEKSEKAKEGVRNADVIIVDVMIHELVDHLEKNIDVPKRRIYAVRASRDDESLKKRGIVFDDEVREFYHHLEPDNIRSLILKVANREFDRFILYEKPKPAPLLGMYHPDSPASFPDPDSYLAWYRGREGFRPEAPMIALLTYSPLIGSGQVDYIDQIIRKLEDSGFSVATAFGWDPEVLNKLMRDKSGKPYMDIVLAFSLKFQSALDESVFSNLKNLDVPIFNLLNVYYSTIKEWQTDPRGLTPIEVGWAVSNPELSGLIEPSAVSGKEKRIDEETGQTVFLHKAIADNLELIIPRIGNWLQLRRKPNAEKKVVILFYNNTPGKQNVGASYLNVFASLQEILDRLRKEGFAVGSRADLTSETIRDLILKTGRNIGNWAPGELDDMLRNENVVRVPVATYMKWFAALPEDFRKGVLDQWGEVDKSDLMIRSGEIIVPGIIVGNVMLMPEPSRGFTDDPMKLYHSPILYPHHQYVAAYLWMKHGFQADVQIHLGTHGTHEWLPGKQVALSTSCPPDVLITDIPSLYPYIVDDVGEGIQAKRRGRAVVVDHLIPAVKEGGLYQEYSKLYSMISQYYASRSTGAETAGVRLQSLVELIKKLGIDKDLGITEIGDEQLRSVENYLIEVQGNFMPYGLHTFGLSPDGEALSETVQFILKMHPKREGGDVSKRLSESGPMELDRLVAGLNGRYVPPGEGNDPFRNPNAIPTGKNFYGFDPAKIPSQAAYKLGVKAAEEIIDRSLKEKKKYPEKVAMVLWATETIRNEGINEATILHLMGMRPLWDSSDRIAGVEPIPGSLLKRPRIDVLINASGLYRDLFPNMFEYLDQAVQKAAVLTDIENLIRKNNDQIEDQLMQSGIPKEKASILSRMRIFSEMPGNYGNRVSELSSASGLWEKDDEIAKVFQQHTGYAYGQGKWGNQAQEALRENLKRSDVAVHSISSTVYGTMDNDDMFQYLGGLSLAISKERGEAPDTVVTLQQRPDDVKVESLGKTIGKELRTRYLNPKWIDGMKKEDYAGAREMSNFVDYMWGWQTTTPFAVDEAKWRETYEVYVEDKYKMDIKEFFNKTNPWAYQSIAARMLESIRKDYWRADDATKKKLAAEYAVNVVEQGIACCDHTCNNPMLNTMVMNIVSIPGVLSPEIVEKFRLAVEKAIKKTLDQQTTAMADIKQQVNEGFSKQAPAEAKEKQKKEADDKSKEDVEGYKMEEVNSQDKTTELPSSGAQWYAIVFSAAVIVLVGIGMIVRNRRSRNH</sequence>